<comment type="caution">
    <text evidence="4">The sequence shown here is derived from an EMBL/GenBank/DDBJ whole genome shotgun (WGS) entry which is preliminary data.</text>
</comment>
<feature type="domain" description="Methyl-accepting transducer" evidence="3">
    <location>
        <begin position="111"/>
        <end position="281"/>
    </location>
</feature>
<dbReference type="RefSeq" id="WP_146811810.1">
    <property type="nucleotide sequence ID" value="NZ_BJXX01000169.1"/>
</dbReference>
<dbReference type="OrthoDB" id="9807021at2"/>
<dbReference type="GO" id="GO:0007165">
    <property type="term" value="P:signal transduction"/>
    <property type="evidence" value="ECO:0007669"/>
    <property type="project" value="UniProtKB-KW"/>
</dbReference>
<evidence type="ECO:0000259" key="3">
    <source>
        <dbReference type="PROSITE" id="PS50111"/>
    </source>
</evidence>
<name>A0A511VB57_9BACL</name>
<evidence type="ECO:0000256" key="2">
    <source>
        <dbReference type="PROSITE-ProRule" id="PRU00284"/>
    </source>
</evidence>
<reference evidence="4 5" key="1">
    <citation type="submission" date="2019-07" db="EMBL/GenBank/DDBJ databases">
        <title>Whole genome shotgun sequence of Aneurinibacillus danicus NBRC 102444.</title>
        <authorList>
            <person name="Hosoyama A."/>
            <person name="Uohara A."/>
            <person name="Ohji S."/>
            <person name="Ichikawa N."/>
        </authorList>
    </citation>
    <scope>NUCLEOTIDE SEQUENCE [LARGE SCALE GENOMIC DNA]</scope>
    <source>
        <strain evidence="4 5">NBRC 102444</strain>
    </source>
</reference>
<dbReference type="Pfam" id="PF00015">
    <property type="entry name" value="MCPsignal"/>
    <property type="match status" value="1"/>
</dbReference>
<organism evidence="4 5">
    <name type="scientific">Aneurinibacillus danicus</name>
    <dbReference type="NCBI Taxonomy" id="267746"/>
    <lineage>
        <taxon>Bacteria</taxon>
        <taxon>Bacillati</taxon>
        <taxon>Bacillota</taxon>
        <taxon>Bacilli</taxon>
        <taxon>Bacillales</taxon>
        <taxon>Paenibacillaceae</taxon>
        <taxon>Aneurinibacillus group</taxon>
        <taxon>Aneurinibacillus</taxon>
    </lineage>
</organism>
<evidence type="ECO:0000256" key="1">
    <source>
        <dbReference type="ARBA" id="ARBA00023224"/>
    </source>
</evidence>
<dbReference type="PANTHER" id="PTHR32089">
    <property type="entry name" value="METHYL-ACCEPTING CHEMOTAXIS PROTEIN MCPB"/>
    <property type="match status" value="1"/>
</dbReference>
<dbReference type="PANTHER" id="PTHR32089:SF112">
    <property type="entry name" value="LYSOZYME-LIKE PROTEIN-RELATED"/>
    <property type="match status" value="1"/>
</dbReference>
<sequence length="281" mass="30850">MHSILQSIIDVMKIYQAGYPEDACLLLFDHEKLIGYLPGEKLDFKLPLGTRIEDIKGTVVEKTWRTRSSHPLREERGSEQFGFAYISTAVPIFDEGNLIAIFSMVVSNEKMDTLRSASTDLATTITELTTITDQIAHASSNVANYVEELSGQSLSVKNDIERISSVLSFIQKVSTQSKILGLNASIEAARAGEHGRGFSIVAKEIQKMSEQSRTAAEDITNQLENIAKSITHISEAIQQIAAHTEENAATSEEMKAAFDTVSYTAEKLMQVVEKGMGASQT</sequence>
<protein>
    <recommendedName>
        <fullName evidence="3">Methyl-accepting transducer domain-containing protein</fullName>
    </recommendedName>
</protein>
<dbReference type="EMBL" id="BJXX01000169">
    <property type="protein sequence ID" value="GEN36167.1"/>
    <property type="molecule type" value="Genomic_DNA"/>
</dbReference>
<keyword evidence="5" id="KW-1185">Reference proteome</keyword>
<dbReference type="InterPro" id="IPR004089">
    <property type="entry name" value="MCPsignal_dom"/>
</dbReference>
<evidence type="ECO:0000313" key="4">
    <source>
        <dbReference type="EMBL" id="GEN36167.1"/>
    </source>
</evidence>
<dbReference type="Gene3D" id="1.10.287.950">
    <property type="entry name" value="Methyl-accepting chemotaxis protein"/>
    <property type="match status" value="1"/>
</dbReference>
<dbReference type="SUPFAM" id="SSF58104">
    <property type="entry name" value="Methyl-accepting chemotaxis protein (MCP) signaling domain"/>
    <property type="match status" value="1"/>
</dbReference>
<keyword evidence="1 2" id="KW-0807">Transducer</keyword>
<accession>A0A511VB57</accession>
<dbReference type="PROSITE" id="PS50111">
    <property type="entry name" value="CHEMOTAXIS_TRANSDUC_2"/>
    <property type="match status" value="1"/>
</dbReference>
<proteinExistence type="predicted"/>
<evidence type="ECO:0000313" key="5">
    <source>
        <dbReference type="Proteomes" id="UP000321157"/>
    </source>
</evidence>
<dbReference type="GO" id="GO:0016020">
    <property type="term" value="C:membrane"/>
    <property type="evidence" value="ECO:0007669"/>
    <property type="project" value="InterPro"/>
</dbReference>
<dbReference type="SMART" id="SM00283">
    <property type="entry name" value="MA"/>
    <property type="match status" value="1"/>
</dbReference>
<gene>
    <name evidence="4" type="ORF">ADA01nite_36270</name>
</gene>
<dbReference type="Proteomes" id="UP000321157">
    <property type="component" value="Unassembled WGS sequence"/>
</dbReference>
<dbReference type="AlphaFoldDB" id="A0A511VB57"/>